<dbReference type="InterPro" id="IPR017937">
    <property type="entry name" value="Thioredoxin_CS"/>
</dbReference>
<dbReference type="Gene3D" id="3.40.30.10">
    <property type="entry name" value="Glutaredoxin"/>
    <property type="match status" value="3"/>
</dbReference>
<dbReference type="NCBIfam" id="TIGR01126">
    <property type="entry name" value="pdi_dom"/>
    <property type="match status" value="1"/>
</dbReference>
<evidence type="ECO:0000256" key="9">
    <source>
        <dbReference type="ARBA" id="ARBA00023157"/>
    </source>
</evidence>
<keyword evidence="7" id="KW-0677">Repeat</keyword>
<comment type="caution">
    <text evidence="17">The sequence shown here is derived from an EMBL/GenBank/DDBJ whole genome shotgun (WGS) entry which is preliminary data.</text>
</comment>
<dbReference type="GO" id="GO:0005788">
    <property type="term" value="C:endoplasmic reticulum lumen"/>
    <property type="evidence" value="ECO:0007669"/>
    <property type="project" value="UniProtKB-SubCell"/>
</dbReference>
<feature type="chain" id="PRO_5015801532" description="Protein disulfide-isomerase" evidence="14">
    <location>
        <begin position="23"/>
        <end position="492"/>
    </location>
</feature>
<evidence type="ECO:0000256" key="15">
    <source>
        <dbReference type="SAM" id="MobiDB-lite"/>
    </source>
</evidence>
<accession>A0A2V3IN98</accession>
<dbReference type="EC" id="5.3.4.1" evidence="5 14"/>
<feature type="signal peptide" evidence="14">
    <location>
        <begin position="1"/>
        <end position="22"/>
    </location>
</feature>
<reference evidence="17 18" key="1">
    <citation type="journal article" date="2018" name="Mol. Biol. Evol.">
        <title>Analysis of the draft genome of the red seaweed Gracilariopsis chorda provides insights into genome size evolution in Rhodophyta.</title>
        <authorList>
            <person name="Lee J."/>
            <person name="Yang E.C."/>
            <person name="Graf L."/>
            <person name="Yang J.H."/>
            <person name="Qiu H."/>
            <person name="Zel Zion U."/>
            <person name="Chan C.X."/>
            <person name="Stephens T.G."/>
            <person name="Weber A.P.M."/>
            <person name="Boo G.H."/>
            <person name="Boo S.M."/>
            <person name="Kim K.M."/>
            <person name="Shin Y."/>
            <person name="Jung M."/>
            <person name="Lee S.J."/>
            <person name="Yim H.S."/>
            <person name="Lee J.H."/>
            <person name="Bhattacharya D."/>
            <person name="Yoon H.S."/>
        </authorList>
    </citation>
    <scope>NUCLEOTIDE SEQUENCE [LARGE SCALE GENOMIC DNA]</scope>
    <source>
        <strain evidence="17 18">SKKU-2015</strain>
        <tissue evidence="17">Whole body</tissue>
    </source>
</reference>
<keyword evidence="18" id="KW-1185">Reference proteome</keyword>
<evidence type="ECO:0000256" key="7">
    <source>
        <dbReference type="ARBA" id="ARBA00022737"/>
    </source>
</evidence>
<keyword evidence="8" id="KW-0256">Endoplasmic reticulum</keyword>
<comment type="catalytic activity">
    <reaction evidence="1 14">
        <text>Catalyzes the rearrangement of -S-S- bonds in proteins.</text>
        <dbReference type="EC" id="5.3.4.1"/>
    </reaction>
</comment>
<dbReference type="PROSITE" id="PS51352">
    <property type="entry name" value="THIOREDOXIN_2"/>
    <property type="match status" value="2"/>
</dbReference>
<dbReference type="PANTHER" id="PTHR18929">
    <property type="entry name" value="PROTEIN DISULFIDE ISOMERASE"/>
    <property type="match status" value="1"/>
</dbReference>
<dbReference type="InterPro" id="IPR005788">
    <property type="entry name" value="PDI_thioredoxin-like_dom"/>
</dbReference>
<dbReference type="Pfam" id="PF00085">
    <property type="entry name" value="Thioredoxin"/>
    <property type="match status" value="2"/>
</dbReference>
<dbReference type="SUPFAM" id="SSF52833">
    <property type="entry name" value="Thioredoxin-like"/>
    <property type="match status" value="3"/>
</dbReference>
<protein>
    <recommendedName>
        <fullName evidence="5 14">Protein disulfide-isomerase</fullName>
        <ecNumber evidence="5 14">5.3.4.1</ecNumber>
    </recommendedName>
</protein>
<feature type="domain" description="Thioredoxin" evidence="16">
    <location>
        <begin position="7"/>
        <end position="128"/>
    </location>
</feature>
<dbReference type="GO" id="GO:0034976">
    <property type="term" value="P:response to endoplasmic reticulum stress"/>
    <property type="evidence" value="ECO:0007669"/>
    <property type="project" value="TreeGrafter"/>
</dbReference>
<dbReference type="CDD" id="cd02961">
    <property type="entry name" value="PDI_a_family"/>
    <property type="match status" value="1"/>
</dbReference>
<feature type="disulfide bond" description="Redox-active" evidence="12">
    <location>
        <begin position="52"/>
        <end position="55"/>
    </location>
</feature>
<dbReference type="InterPro" id="IPR036249">
    <property type="entry name" value="Thioredoxin-like_sf"/>
</dbReference>
<dbReference type="OrthoDB" id="427280at2759"/>
<comment type="function">
    <text evidence="2">Participates in various redox reactions through the reversible oxidation of its active center dithiol to a disulfide and catalyzes dithiol-disulfide exchange reactions.</text>
</comment>
<sequence length="492" mass="54363">MIRTSSFTVFAALAFFVAVSAADDVVVGNKDNFDSLIAGEELTLVKFFAPWCGHCKKMAGDFQEAATELKGKATLVDLDATVEKDLAQKYEIRGFPTLKLFSKGEVISDYKGGRTKDDFIKYIERALLPYAVECADADELAKFVADNKGKALFIAAKLDKLKPIFKKTSMSLRDVSPDSVAFASVEDTAFLKELAGKDLEADSVLLVRDDESTDVFSDDADAFEQWASVGSLPLYAELSRDNAGLYTELDKPVFILFQDPEKKNKDVNDDITEIAKSHRSSGALAFTWINSVDLKSFAEHVGVADKDPAIVIYEFKSDQKYVFSGDYSKEALKAWIDKFVTGDVSATIKSAPIPETNEEPVKIIVGDTWTEIVEDESKDVLIEQYAPWCGHCKKLAPILDELASDLKGVETLVIAKMDATANDAPKEYKARGYPTLHFFAAGSKTGVPYEGGRSKEDFVKFLKENATHKEGFETKETSEEAKETVDEEKEEL</sequence>
<evidence type="ECO:0000256" key="13">
    <source>
        <dbReference type="RuleBase" id="RU004208"/>
    </source>
</evidence>
<dbReference type="CDD" id="cd02995">
    <property type="entry name" value="PDI_a_PDI_a'_C"/>
    <property type="match status" value="1"/>
</dbReference>
<comment type="similarity">
    <text evidence="4 13">Belongs to the protein disulfide isomerase family.</text>
</comment>
<dbReference type="PROSITE" id="PS00194">
    <property type="entry name" value="THIOREDOXIN_1"/>
    <property type="match status" value="1"/>
</dbReference>
<proteinExistence type="inferred from homology"/>
<gene>
    <name evidence="17" type="ORF">BWQ96_06668</name>
</gene>
<keyword evidence="6 14" id="KW-0732">Signal</keyword>
<evidence type="ECO:0000256" key="6">
    <source>
        <dbReference type="ARBA" id="ARBA00022729"/>
    </source>
</evidence>
<comment type="subcellular location">
    <subcellularLocation>
        <location evidence="3">Endoplasmic reticulum lumen</location>
    </subcellularLocation>
</comment>
<evidence type="ECO:0000256" key="3">
    <source>
        <dbReference type="ARBA" id="ARBA00004319"/>
    </source>
</evidence>
<dbReference type="STRING" id="448386.A0A2V3IN98"/>
<feature type="compositionally biased region" description="Basic and acidic residues" evidence="15">
    <location>
        <begin position="469"/>
        <end position="484"/>
    </location>
</feature>
<evidence type="ECO:0000259" key="16">
    <source>
        <dbReference type="PROSITE" id="PS51352"/>
    </source>
</evidence>
<dbReference type="InterPro" id="IPR013766">
    <property type="entry name" value="Thioredoxin_domain"/>
</dbReference>
<evidence type="ECO:0000256" key="11">
    <source>
        <dbReference type="ARBA" id="ARBA00023284"/>
    </source>
</evidence>
<evidence type="ECO:0000256" key="5">
    <source>
        <dbReference type="ARBA" id="ARBA00012723"/>
    </source>
</evidence>
<evidence type="ECO:0000256" key="12">
    <source>
        <dbReference type="PIRSR" id="PIRSR605792-51"/>
    </source>
</evidence>
<dbReference type="Pfam" id="PF13848">
    <property type="entry name" value="Thioredoxin_6"/>
    <property type="match status" value="1"/>
</dbReference>
<evidence type="ECO:0000256" key="2">
    <source>
        <dbReference type="ARBA" id="ARBA00003318"/>
    </source>
</evidence>
<keyword evidence="10 14" id="KW-0413">Isomerase</keyword>
<feature type="disulfide bond" description="Redox-active" evidence="12">
    <location>
        <begin position="389"/>
        <end position="392"/>
    </location>
</feature>
<dbReference type="InterPro" id="IPR005792">
    <property type="entry name" value="Prot_disulphide_isomerase"/>
</dbReference>
<dbReference type="EMBL" id="NBIV01000119">
    <property type="protein sequence ID" value="PXF43556.1"/>
    <property type="molecule type" value="Genomic_DNA"/>
</dbReference>
<dbReference type="Proteomes" id="UP000247409">
    <property type="component" value="Unassembled WGS sequence"/>
</dbReference>
<dbReference type="GO" id="GO:0003756">
    <property type="term" value="F:protein disulfide isomerase activity"/>
    <property type="evidence" value="ECO:0007669"/>
    <property type="project" value="UniProtKB-EC"/>
</dbReference>
<dbReference type="NCBIfam" id="TIGR01130">
    <property type="entry name" value="ER_PDI_fam"/>
    <property type="match status" value="1"/>
</dbReference>
<keyword evidence="9 12" id="KW-1015">Disulfide bond</keyword>
<dbReference type="GO" id="GO:0006457">
    <property type="term" value="P:protein folding"/>
    <property type="evidence" value="ECO:0007669"/>
    <property type="project" value="TreeGrafter"/>
</dbReference>
<dbReference type="CDD" id="cd02982">
    <property type="entry name" value="PDI_b'_family"/>
    <property type="match status" value="1"/>
</dbReference>
<evidence type="ECO:0000256" key="14">
    <source>
        <dbReference type="RuleBase" id="RU361130"/>
    </source>
</evidence>
<dbReference type="PRINTS" id="PR00421">
    <property type="entry name" value="THIOREDOXIN"/>
</dbReference>
<dbReference type="AlphaFoldDB" id="A0A2V3IN98"/>
<keyword evidence="11 12" id="KW-0676">Redox-active center</keyword>
<evidence type="ECO:0000256" key="8">
    <source>
        <dbReference type="ARBA" id="ARBA00022824"/>
    </source>
</evidence>
<organism evidence="17 18">
    <name type="scientific">Gracilariopsis chorda</name>
    <dbReference type="NCBI Taxonomy" id="448386"/>
    <lineage>
        <taxon>Eukaryota</taxon>
        <taxon>Rhodophyta</taxon>
        <taxon>Florideophyceae</taxon>
        <taxon>Rhodymeniophycidae</taxon>
        <taxon>Gracilariales</taxon>
        <taxon>Gracilariaceae</taxon>
        <taxon>Gracilariopsis</taxon>
    </lineage>
</organism>
<evidence type="ECO:0000256" key="10">
    <source>
        <dbReference type="ARBA" id="ARBA00023235"/>
    </source>
</evidence>
<evidence type="ECO:0000313" key="17">
    <source>
        <dbReference type="EMBL" id="PXF43556.1"/>
    </source>
</evidence>
<feature type="region of interest" description="Disordered" evidence="15">
    <location>
        <begin position="469"/>
        <end position="492"/>
    </location>
</feature>
<evidence type="ECO:0000313" key="18">
    <source>
        <dbReference type="Proteomes" id="UP000247409"/>
    </source>
</evidence>
<evidence type="ECO:0000256" key="4">
    <source>
        <dbReference type="ARBA" id="ARBA00006347"/>
    </source>
</evidence>
<feature type="domain" description="Thioredoxin" evidence="16">
    <location>
        <begin position="342"/>
        <end position="467"/>
    </location>
</feature>
<name>A0A2V3IN98_9FLOR</name>
<evidence type="ECO:0000256" key="1">
    <source>
        <dbReference type="ARBA" id="ARBA00001182"/>
    </source>
</evidence>